<accession>A0A0P0X6X5</accession>
<reference evidence="1 2" key="2">
    <citation type="journal article" date="2013" name="Plant Cell Physiol.">
        <title>Rice Annotation Project Database (RAP-DB): an integrative and interactive database for rice genomics.</title>
        <authorList>
            <person name="Sakai H."/>
            <person name="Lee S.S."/>
            <person name="Tanaka T."/>
            <person name="Numa H."/>
            <person name="Kim J."/>
            <person name="Kawahara Y."/>
            <person name="Wakimoto H."/>
            <person name="Yang C.C."/>
            <person name="Iwamoto M."/>
            <person name="Abe T."/>
            <person name="Yamada Y."/>
            <person name="Muto A."/>
            <person name="Inokuchi H."/>
            <person name="Ikemura T."/>
            <person name="Matsumoto T."/>
            <person name="Sasaki T."/>
            <person name="Itoh T."/>
        </authorList>
    </citation>
    <scope>NUCLEOTIDE SEQUENCE [LARGE SCALE GENOMIC DNA]</scope>
    <source>
        <strain evidence="2">cv. Nipponbare</strain>
    </source>
</reference>
<sequence>MVELVVCYLHRECPRRELGGEQLAEAAHGADAAGQDVEQRQELVDGEREVLGEPDGWPQRLHRLLLLPPGSPRRGGVAAEHAALAAADGRARREPPRHVHAVPPPLRRRHVRRRRRHAAPAGHVAAAARRGRGDVGDQEVAVLVIVADLQGEEVFLVVVVVVVVVVSGELEGEVLAAGVGCLERAEGEDDVVDVEHPSLPLPDALRLLLP</sequence>
<dbReference type="Proteomes" id="UP000059680">
    <property type="component" value="Chromosome 7"/>
</dbReference>
<dbReference type="InParanoid" id="A0A0P0X6X5"/>
<organism evidence="1 2">
    <name type="scientific">Oryza sativa subsp. japonica</name>
    <name type="common">Rice</name>
    <dbReference type="NCBI Taxonomy" id="39947"/>
    <lineage>
        <taxon>Eukaryota</taxon>
        <taxon>Viridiplantae</taxon>
        <taxon>Streptophyta</taxon>
        <taxon>Embryophyta</taxon>
        <taxon>Tracheophyta</taxon>
        <taxon>Spermatophyta</taxon>
        <taxon>Magnoliopsida</taxon>
        <taxon>Liliopsida</taxon>
        <taxon>Poales</taxon>
        <taxon>Poaceae</taxon>
        <taxon>BOP clade</taxon>
        <taxon>Oryzoideae</taxon>
        <taxon>Oryzeae</taxon>
        <taxon>Oryzinae</taxon>
        <taxon>Oryza</taxon>
        <taxon>Oryza sativa</taxon>
    </lineage>
</organism>
<name>A0A0P0X6X5_ORYSJ</name>
<dbReference type="Gramene" id="Os07t0512150-00">
    <property type="protein sequence ID" value="Os07t0512150-00"/>
    <property type="gene ID" value="Os07g0512150"/>
</dbReference>
<reference evidence="2" key="1">
    <citation type="journal article" date="2005" name="Nature">
        <title>The map-based sequence of the rice genome.</title>
        <authorList>
            <consortium name="International rice genome sequencing project (IRGSP)"/>
            <person name="Matsumoto T."/>
            <person name="Wu J."/>
            <person name="Kanamori H."/>
            <person name="Katayose Y."/>
            <person name="Fujisawa M."/>
            <person name="Namiki N."/>
            <person name="Mizuno H."/>
            <person name="Yamamoto K."/>
            <person name="Antonio B.A."/>
            <person name="Baba T."/>
            <person name="Sakata K."/>
            <person name="Nagamura Y."/>
            <person name="Aoki H."/>
            <person name="Arikawa K."/>
            <person name="Arita K."/>
            <person name="Bito T."/>
            <person name="Chiden Y."/>
            <person name="Fujitsuka N."/>
            <person name="Fukunaka R."/>
            <person name="Hamada M."/>
            <person name="Harada C."/>
            <person name="Hayashi A."/>
            <person name="Hijishita S."/>
            <person name="Honda M."/>
            <person name="Hosokawa S."/>
            <person name="Ichikawa Y."/>
            <person name="Idonuma A."/>
            <person name="Iijima M."/>
            <person name="Ikeda M."/>
            <person name="Ikeno M."/>
            <person name="Ito K."/>
            <person name="Ito S."/>
            <person name="Ito T."/>
            <person name="Ito Y."/>
            <person name="Ito Y."/>
            <person name="Iwabuchi A."/>
            <person name="Kamiya K."/>
            <person name="Karasawa W."/>
            <person name="Kurita K."/>
            <person name="Katagiri S."/>
            <person name="Kikuta A."/>
            <person name="Kobayashi H."/>
            <person name="Kobayashi N."/>
            <person name="Machita K."/>
            <person name="Maehara T."/>
            <person name="Masukawa M."/>
            <person name="Mizubayashi T."/>
            <person name="Mukai Y."/>
            <person name="Nagasaki H."/>
            <person name="Nagata Y."/>
            <person name="Naito S."/>
            <person name="Nakashima M."/>
            <person name="Nakama Y."/>
            <person name="Nakamichi Y."/>
            <person name="Nakamura M."/>
            <person name="Meguro A."/>
            <person name="Negishi M."/>
            <person name="Ohta I."/>
            <person name="Ohta T."/>
            <person name="Okamoto M."/>
            <person name="Ono N."/>
            <person name="Saji S."/>
            <person name="Sakaguchi M."/>
            <person name="Sakai K."/>
            <person name="Shibata M."/>
            <person name="Shimokawa T."/>
            <person name="Song J."/>
            <person name="Takazaki Y."/>
            <person name="Terasawa K."/>
            <person name="Tsugane M."/>
            <person name="Tsuji K."/>
            <person name="Ueda S."/>
            <person name="Waki K."/>
            <person name="Yamagata H."/>
            <person name="Yamamoto M."/>
            <person name="Yamamoto S."/>
            <person name="Yamane H."/>
            <person name="Yoshiki S."/>
            <person name="Yoshihara R."/>
            <person name="Yukawa K."/>
            <person name="Zhong H."/>
            <person name="Yano M."/>
            <person name="Yuan Q."/>
            <person name="Ouyang S."/>
            <person name="Liu J."/>
            <person name="Jones K.M."/>
            <person name="Gansberger K."/>
            <person name="Moffat K."/>
            <person name="Hill J."/>
            <person name="Bera J."/>
            <person name="Fadrosh D."/>
            <person name="Jin S."/>
            <person name="Johri S."/>
            <person name="Kim M."/>
            <person name="Overton L."/>
            <person name="Reardon M."/>
            <person name="Tsitrin T."/>
            <person name="Vuong H."/>
            <person name="Weaver B."/>
            <person name="Ciecko A."/>
            <person name="Tallon L."/>
            <person name="Jackson J."/>
            <person name="Pai G."/>
            <person name="Aken S.V."/>
            <person name="Utterback T."/>
            <person name="Reidmuller S."/>
            <person name="Feldblyum T."/>
            <person name="Hsiao J."/>
            <person name="Zismann V."/>
            <person name="Iobst S."/>
            <person name="de Vazeille A.R."/>
            <person name="Buell C.R."/>
            <person name="Ying K."/>
            <person name="Li Y."/>
            <person name="Lu T."/>
            <person name="Huang Y."/>
            <person name="Zhao Q."/>
            <person name="Feng Q."/>
            <person name="Zhang L."/>
            <person name="Zhu J."/>
            <person name="Weng Q."/>
            <person name="Mu J."/>
            <person name="Lu Y."/>
            <person name="Fan D."/>
            <person name="Liu Y."/>
            <person name="Guan J."/>
            <person name="Zhang Y."/>
            <person name="Yu S."/>
            <person name="Liu X."/>
            <person name="Zhang Y."/>
            <person name="Hong G."/>
            <person name="Han B."/>
            <person name="Choisne N."/>
            <person name="Demange N."/>
            <person name="Orjeda G."/>
            <person name="Samain S."/>
            <person name="Cattolico L."/>
            <person name="Pelletier E."/>
            <person name="Couloux A."/>
            <person name="Segurens B."/>
            <person name="Wincker P."/>
            <person name="D'Hont A."/>
            <person name="Scarpelli C."/>
            <person name="Weissenbach J."/>
            <person name="Salanoubat M."/>
            <person name="Quetier F."/>
            <person name="Yu Y."/>
            <person name="Kim H.R."/>
            <person name="Rambo T."/>
            <person name="Currie J."/>
            <person name="Collura K."/>
            <person name="Luo M."/>
            <person name="Yang T."/>
            <person name="Ammiraju J.S.S."/>
            <person name="Engler F."/>
            <person name="Soderlund C."/>
            <person name="Wing R.A."/>
            <person name="Palmer L.E."/>
            <person name="de la Bastide M."/>
            <person name="Spiegel L."/>
            <person name="Nascimento L."/>
            <person name="Zutavern T."/>
            <person name="O'Shaughnessy A."/>
            <person name="Dike S."/>
            <person name="Dedhia N."/>
            <person name="Preston R."/>
            <person name="Balija V."/>
            <person name="McCombie W.R."/>
            <person name="Chow T."/>
            <person name="Chen H."/>
            <person name="Chung M."/>
            <person name="Chen C."/>
            <person name="Shaw J."/>
            <person name="Wu H."/>
            <person name="Hsiao K."/>
            <person name="Chao Y."/>
            <person name="Chu M."/>
            <person name="Cheng C."/>
            <person name="Hour A."/>
            <person name="Lee P."/>
            <person name="Lin S."/>
            <person name="Lin Y."/>
            <person name="Liou J."/>
            <person name="Liu S."/>
            <person name="Hsing Y."/>
            <person name="Raghuvanshi S."/>
            <person name="Mohanty A."/>
            <person name="Bharti A.K."/>
            <person name="Gaur A."/>
            <person name="Gupta V."/>
            <person name="Kumar D."/>
            <person name="Ravi V."/>
            <person name="Vij S."/>
            <person name="Kapur A."/>
            <person name="Khurana P."/>
            <person name="Khurana P."/>
            <person name="Khurana J.P."/>
            <person name="Tyagi A.K."/>
            <person name="Gaikwad K."/>
            <person name="Singh A."/>
            <person name="Dalal V."/>
            <person name="Srivastava S."/>
            <person name="Dixit A."/>
            <person name="Pal A.K."/>
            <person name="Ghazi I.A."/>
            <person name="Yadav M."/>
            <person name="Pandit A."/>
            <person name="Bhargava A."/>
            <person name="Sureshbabu K."/>
            <person name="Batra K."/>
            <person name="Sharma T.R."/>
            <person name="Mohapatra T."/>
            <person name="Singh N.K."/>
            <person name="Messing J."/>
            <person name="Nelson A.B."/>
            <person name="Fuks G."/>
            <person name="Kavchok S."/>
            <person name="Keizer G."/>
            <person name="Linton E."/>
            <person name="Llaca V."/>
            <person name="Song R."/>
            <person name="Tanyolac B."/>
            <person name="Young S."/>
            <person name="Ho-Il K."/>
            <person name="Hahn J.H."/>
            <person name="Sangsakoo G."/>
            <person name="Vanavichit A."/>
            <person name="de Mattos Luiz.A.T."/>
            <person name="Zimmer P.D."/>
            <person name="Malone G."/>
            <person name="Dellagostin O."/>
            <person name="de Oliveira A.C."/>
            <person name="Bevan M."/>
            <person name="Bancroft I."/>
            <person name="Minx P."/>
            <person name="Cordum H."/>
            <person name="Wilson R."/>
            <person name="Cheng Z."/>
            <person name="Jin W."/>
            <person name="Jiang J."/>
            <person name="Leong S.A."/>
            <person name="Iwama H."/>
            <person name="Gojobori T."/>
            <person name="Itoh T."/>
            <person name="Niimura Y."/>
            <person name="Fujii Y."/>
            <person name="Habara T."/>
            <person name="Sakai H."/>
            <person name="Sato Y."/>
            <person name="Wilson G."/>
            <person name="Kumar K."/>
            <person name="McCouch S."/>
            <person name="Juretic N."/>
            <person name="Hoen D."/>
            <person name="Wright S."/>
            <person name="Bruskiewich R."/>
            <person name="Bureau T."/>
            <person name="Miyao A."/>
            <person name="Hirochika H."/>
            <person name="Nishikawa T."/>
            <person name="Kadowaki K."/>
            <person name="Sugiura M."/>
            <person name="Burr B."/>
            <person name="Sasaki T."/>
        </authorList>
    </citation>
    <scope>NUCLEOTIDE SEQUENCE [LARGE SCALE GENOMIC DNA]</scope>
    <source>
        <strain evidence="2">cv. Nipponbare</strain>
    </source>
</reference>
<reference evidence="1 2" key="3">
    <citation type="journal article" date="2013" name="Rice">
        <title>Improvement of the Oryza sativa Nipponbare reference genome using next generation sequence and optical map data.</title>
        <authorList>
            <person name="Kawahara Y."/>
            <person name="de la Bastide M."/>
            <person name="Hamilton J.P."/>
            <person name="Kanamori H."/>
            <person name="McCombie W.R."/>
            <person name="Ouyang S."/>
            <person name="Schwartz D.C."/>
            <person name="Tanaka T."/>
            <person name="Wu J."/>
            <person name="Zhou S."/>
            <person name="Childs K.L."/>
            <person name="Davidson R.M."/>
            <person name="Lin H."/>
            <person name="Quesada-Ocampo L."/>
            <person name="Vaillancourt B."/>
            <person name="Sakai H."/>
            <person name="Lee S.S."/>
            <person name="Kim J."/>
            <person name="Numa H."/>
            <person name="Itoh T."/>
            <person name="Buell C.R."/>
            <person name="Matsumoto T."/>
        </authorList>
    </citation>
    <scope>NUCLEOTIDE SEQUENCE [LARGE SCALE GENOMIC DNA]</scope>
    <source>
        <strain evidence="2">cv. Nipponbare</strain>
    </source>
</reference>
<dbReference type="EMBL" id="AP014963">
    <property type="protein sequence ID" value="BAT01723.1"/>
    <property type="molecule type" value="Genomic_DNA"/>
</dbReference>
<keyword evidence="2" id="KW-1185">Reference proteome</keyword>
<evidence type="ECO:0000313" key="2">
    <source>
        <dbReference type="Proteomes" id="UP000059680"/>
    </source>
</evidence>
<dbReference type="AlphaFoldDB" id="A0A0P0X6X5"/>
<dbReference type="PaxDb" id="39947-A0A0P0X6X5"/>
<evidence type="ECO:0000313" key="1">
    <source>
        <dbReference type="EMBL" id="BAT01723.1"/>
    </source>
</evidence>
<proteinExistence type="predicted"/>
<gene>
    <name evidence="1" type="ordered locus">Os07g0512150</name>
    <name evidence="1" type="ORF">OSNPB_070512150</name>
</gene>
<protein>
    <submittedName>
        <fullName evidence="1">Os07g0512150 protein</fullName>
    </submittedName>
</protein>